<reference evidence="1 2" key="1">
    <citation type="submission" date="2023-12" db="EMBL/GenBank/DDBJ databases">
        <title>Genomic sequences of Capnocytophaga and Parvimonas strains.</title>
        <authorList>
            <person name="Watt R.M."/>
            <person name="Wang M."/>
            <person name="Yang T."/>
            <person name="Tong W.M."/>
        </authorList>
    </citation>
    <scope>NUCLEOTIDE SEQUENCE [LARGE SCALE GENOMIC DNA]</scope>
    <source>
        <strain evidence="1 2">CCUG 13096</strain>
    </source>
</reference>
<keyword evidence="2" id="KW-1185">Reference proteome</keyword>
<dbReference type="EMBL" id="JAYKBW010000006">
    <property type="protein sequence ID" value="MEB3074936.1"/>
    <property type="molecule type" value="Genomic_DNA"/>
</dbReference>
<sequence>MNYKQFIEDLKLKILLAILLLLGACNKPIDLSEIEIGSKAENYNLDSNLFTKKECLDYLYKIDNDSIYKRIQMIDKDTEEGASYYSYFLSDMAISKFRFGKFTPREGHVNVYNGNISAIDVSFPQEQLPEFVKYLYKTLGTPYTQEMETYQREYDYKPESYYTGLNTFEILEKTFPECMKDKNTIHCPVYLYWKKAEVYYRLETFFIPSPHSAQISNHLICMKKNTLSTPIKYDFEQVKIGSPEDSYPFEQNEDIQSQHHFAWDFYELTRHSYQKGDENLYTIDDIKPYKIGIKDNDDFSEYSLYPNKNEGYLFAGFEIERAKVIAYKNKIVAIYVKTHSNDFPKVYEYLCKRLGAPFFIKKVDIYKENYEPATLEALKKIFPEYVEVFHIDFEKEDPEYIETFRYEDKKLTAPEHILWKHDNVFCKFQVLGKPLNKSGKFEINNSILFVIPKDTLNPHFLYQAKNNP</sequence>
<organism evidence="1 2">
    <name type="scientific">Capnocytophaga gingivalis</name>
    <dbReference type="NCBI Taxonomy" id="1017"/>
    <lineage>
        <taxon>Bacteria</taxon>
        <taxon>Pseudomonadati</taxon>
        <taxon>Bacteroidota</taxon>
        <taxon>Flavobacteriia</taxon>
        <taxon>Flavobacteriales</taxon>
        <taxon>Flavobacteriaceae</taxon>
        <taxon>Capnocytophaga</taxon>
    </lineage>
</organism>
<proteinExistence type="predicted"/>
<dbReference type="RefSeq" id="WP_323983229.1">
    <property type="nucleotide sequence ID" value="NZ_JAYKBW010000006.1"/>
</dbReference>
<comment type="caution">
    <text evidence="1">The sequence shown here is derived from an EMBL/GenBank/DDBJ whole genome shotgun (WGS) entry which is preliminary data.</text>
</comment>
<dbReference type="Proteomes" id="UP001311730">
    <property type="component" value="Unassembled WGS sequence"/>
</dbReference>
<gene>
    <name evidence="1" type="ORF">VJJ08_06450</name>
</gene>
<dbReference type="PROSITE" id="PS51257">
    <property type="entry name" value="PROKAR_LIPOPROTEIN"/>
    <property type="match status" value="1"/>
</dbReference>
<evidence type="ECO:0000313" key="1">
    <source>
        <dbReference type="EMBL" id="MEB3074936.1"/>
    </source>
</evidence>
<protein>
    <recommendedName>
        <fullName evidence="3">Lipoprotein</fullName>
    </recommendedName>
</protein>
<accession>A0ABU5Z7J8</accession>
<name>A0ABU5Z7J8_9FLAO</name>
<evidence type="ECO:0008006" key="3">
    <source>
        <dbReference type="Google" id="ProtNLM"/>
    </source>
</evidence>
<evidence type="ECO:0000313" key="2">
    <source>
        <dbReference type="Proteomes" id="UP001311730"/>
    </source>
</evidence>